<evidence type="ECO:0000313" key="6">
    <source>
        <dbReference type="EMBL" id="CAJ0580184.1"/>
    </source>
</evidence>
<keyword evidence="1" id="KW-0547">Nucleotide-binding</keyword>
<feature type="non-terminal residue" evidence="6">
    <location>
        <position position="1"/>
    </location>
</feature>
<dbReference type="EMBL" id="CATQJA010002659">
    <property type="protein sequence ID" value="CAJ0580184.1"/>
    <property type="molecule type" value="Genomic_DNA"/>
</dbReference>
<evidence type="ECO:0000256" key="3">
    <source>
        <dbReference type="PROSITE-ProRule" id="PRU01052"/>
    </source>
</evidence>
<reference evidence="6" key="1">
    <citation type="submission" date="2023-06" db="EMBL/GenBank/DDBJ databases">
        <authorList>
            <person name="Delattre M."/>
        </authorList>
    </citation>
    <scope>NUCLEOTIDE SEQUENCE</scope>
    <source>
        <strain evidence="6">AF72</strain>
    </source>
</reference>
<gene>
    <name evidence="6" type="ORF">MSPICULIGERA_LOCUS18384</name>
</gene>
<dbReference type="Proteomes" id="UP001177023">
    <property type="component" value="Unassembled WGS sequence"/>
</dbReference>
<dbReference type="InterPro" id="IPR030386">
    <property type="entry name" value="G_GB1_RHD3_dom"/>
</dbReference>
<organism evidence="6 7">
    <name type="scientific">Mesorhabditis spiculigera</name>
    <dbReference type="NCBI Taxonomy" id="96644"/>
    <lineage>
        <taxon>Eukaryota</taxon>
        <taxon>Metazoa</taxon>
        <taxon>Ecdysozoa</taxon>
        <taxon>Nematoda</taxon>
        <taxon>Chromadorea</taxon>
        <taxon>Rhabditida</taxon>
        <taxon>Rhabditina</taxon>
        <taxon>Rhabditomorpha</taxon>
        <taxon>Rhabditoidea</taxon>
        <taxon>Rhabditidae</taxon>
        <taxon>Mesorhabditinae</taxon>
        <taxon>Mesorhabditis</taxon>
    </lineage>
</organism>
<feature type="domain" description="GB1/RHD3-type G" evidence="5">
    <location>
        <begin position="310"/>
        <end position="434"/>
    </location>
</feature>
<dbReference type="PANTHER" id="PTHR10751">
    <property type="entry name" value="GUANYLATE BINDING PROTEIN"/>
    <property type="match status" value="1"/>
</dbReference>
<evidence type="ECO:0000256" key="2">
    <source>
        <dbReference type="ARBA" id="ARBA00023134"/>
    </source>
</evidence>
<evidence type="ECO:0000256" key="1">
    <source>
        <dbReference type="ARBA" id="ARBA00022741"/>
    </source>
</evidence>
<dbReference type="GO" id="GO:0005525">
    <property type="term" value="F:GTP binding"/>
    <property type="evidence" value="ECO:0007669"/>
    <property type="project" value="UniProtKB-KW"/>
</dbReference>
<comment type="similarity">
    <text evidence="3">Belongs to the TRAFAC class dynamin-like GTPase superfamily. GB1/RHD3 GTPase family.</text>
</comment>
<feature type="region of interest" description="Disordered" evidence="4">
    <location>
        <begin position="1"/>
        <end position="38"/>
    </location>
</feature>
<sequence>MSDEEEVLDMNLLEAQATREPEPEPEAVNEQQPEVPQIPEPKESAVDWLYCATPYLRMYDELKQFHVARGHPPAEVLKQMGIFKATCNAELRRVYNLPLYLDEELDLNERKVWRQKLLRLYKLRILPWVCKLDYEEAEKILKGELLNETAATFDPRSGCPTPPPEYRNPSGSVNMQDIDLPDSGQDFSIQPNPAGQGAEIGSKEHEDFAVLNAPNDYHQPCDAQDRPEEKVTQAQYQQRGCYEEAEYANQESRNPPPVPAHGAWSSGQHLASATANNIAAPLVLVSFPDGKIEFHEDVAKRTFASPAYRGKKISLVSVMGPSRSGKSFFISLMINGLQAGPGHRKVVSGFFKSGYERHTEGILIFEKPAFAGSDENHLIFYIDTQGTFDLETERSTSLWIAGFSFLLADIQIVNLRSNIGGDNLHDIHTFTEVAAACNTNSLAKKIVSFLEKDAPTLTTSVEVIKEASITVTVNRAFEMFQAALKGVTLDHFDNGVLAGKKNADRKLKESLPAKLLEEARKGLAGKVEPAIKAKREELLKIESEKQALGKLDEIVLDWRKRIQMINKYEEAVRLLESTEISDSFARNFPNLSCKDQVSLLKNTLDTRIANLRGQYLRQKLDETERQFRDFIMNKKWDPLPTVDFLHQEAIGALQKMHENLLESAKDDGKKYCQERGVLALNEITTECLERLQKTKAAEEALKRAEEKFNEAIRFNSDERRNSAAAAPTKQSENLAKWKEEWALKLTSEDTSQVIRSSQSSLASLGVDNQAPGSFEANPAAQSSSTKARNQLATSSAVEAIYKERQIAADARLAARMEKREEEKRQQLVDPLQQKIDRQVKVFKLFVQGMKKSYPADEAGGQSKKWHNPCSLWTAKEQGKKTSADGLFKVCMVEYGRLKTELLLILQGQIEQEEIDECVNGFEHDCDEIFRSEVGRAMDDPELNYVGSEEALRKLFVMRKCVALPGETGRNKRKVLNYAKVERHFRLFLRRKLANAVECATDKDTKQGINATEELWAHFRKSLAKYDLEKLLELVINDVAVGCWLDILSIKFESYGKAEDNIVLLSQAQHRLNLRIPDKDFLQFCRTVKELYRKNAARSITWGSQVQTVETAHVAASYHRYPAITPTSVVQPIGLPCTTNSYPQQEQIYVEVPGPEAVIEQTHLHGLSSGNRWTQFWDTVSRRDADYLTDTTSPFHNGF</sequence>
<dbReference type="SUPFAM" id="SSF52540">
    <property type="entry name" value="P-loop containing nucleoside triphosphate hydrolases"/>
    <property type="match status" value="1"/>
</dbReference>
<evidence type="ECO:0000256" key="4">
    <source>
        <dbReference type="SAM" id="MobiDB-lite"/>
    </source>
</evidence>
<dbReference type="GO" id="GO:0003924">
    <property type="term" value="F:GTPase activity"/>
    <property type="evidence" value="ECO:0007669"/>
    <property type="project" value="InterPro"/>
</dbReference>
<protein>
    <recommendedName>
        <fullName evidence="5">GB1/RHD3-type G domain-containing protein</fullName>
    </recommendedName>
</protein>
<proteinExistence type="inferred from homology"/>
<dbReference type="PROSITE" id="PS51715">
    <property type="entry name" value="G_GB1_RHD3"/>
    <property type="match status" value="1"/>
</dbReference>
<evidence type="ECO:0000259" key="5">
    <source>
        <dbReference type="PROSITE" id="PS51715"/>
    </source>
</evidence>
<comment type="caution">
    <text evidence="6">The sequence shown here is derived from an EMBL/GenBank/DDBJ whole genome shotgun (WGS) entry which is preliminary data.</text>
</comment>
<accession>A0AA36D5R2</accession>
<dbReference type="Pfam" id="PF02263">
    <property type="entry name" value="GBP"/>
    <property type="match status" value="1"/>
</dbReference>
<dbReference type="AlphaFoldDB" id="A0AA36D5R2"/>
<keyword evidence="2" id="KW-0342">GTP-binding</keyword>
<keyword evidence="7" id="KW-1185">Reference proteome</keyword>
<dbReference type="InterPro" id="IPR015894">
    <property type="entry name" value="Guanylate-bd_N"/>
</dbReference>
<name>A0AA36D5R2_9BILA</name>
<evidence type="ECO:0000313" key="7">
    <source>
        <dbReference type="Proteomes" id="UP001177023"/>
    </source>
</evidence>
<dbReference type="Gene3D" id="3.40.50.300">
    <property type="entry name" value="P-loop containing nucleotide triphosphate hydrolases"/>
    <property type="match status" value="1"/>
</dbReference>
<feature type="region of interest" description="Disordered" evidence="4">
    <location>
        <begin position="245"/>
        <end position="266"/>
    </location>
</feature>
<dbReference type="InterPro" id="IPR027417">
    <property type="entry name" value="P-loop_NTPase"/>
</dbReference>